<dbReference type="RefSeq" id="WP_271713013.1">
    <property type="nucleotide sequence ID" value="NZ_AP024169.1"/>
</dbReference>
<evidence type="ECO:0000313" key="1">
    <source>
        <dbReference type="EMBL" id="BCN31925.1"/>
    </source>
</evidence>
<gene>
    <name evidence="1" type="ORF">bsdtb5_32200</name>
</gene>
<name>A0A7R7ENQ4_9FIRM</name>
<dbReference type="KEGG" id="ahb:bsdtb5_32200"/>
<accession>A0A7R7ENQ4</accession>
<reference evidence="1 2" key="1">
    <citation type="submission" date="2020-11" db="EMBL/GenBank/DDBJ databases">
        <title>Draft genome sequencing of a Lachnospiraceae strain isolated from anoxic soil subjected to BSD treatment.</title>
        <authorList>
            <person name="Uek A."/>
            <person name="Tonouchi A."/>
        </authorList>
    </citation>
    <scope>NUCLEOTIDE SEQUENCE [LARGE SCALE GENOMIC DNA]</scope>
    <source>
        <strain evidence="1 2">TB5</strain>
    </source>
</reference>
<dbReference type="EMBL" id="AP024169">
    <property type="protein sequence ID" value="BCN31925.1"/>
    <property type="molecule type" value="Genomic_DNA"/>
</dbReference>
<evidence type="ECO:0008006" key="3">
    <source>
        <dbReference type="Google" id="ProtNLM"/>
    </source>
</evidence>
<dbReference type="AlphaFoldDB" id="A0A7R7ENQ4"/>
<keyword evidence="2" id="KW-1185">Reference proteome</keyword>
<dbReference type="Proteomes" id="UP000595897">
    <property type="component" value="Chromosome"/>
</dbReference>
<proteinExistence type="predicted"/>
<sequence length="152" mass="17458">MSESIGQVSIPSDHDGFVLLQCPLCGEFFKIKPEDYYADDVLEVWCPSCGLKSNNYFTDDVHELVGKKAMNFVEDYIYGEMKKMEKKLKGGVISLKVNNKPKHLEERPILAGVEALEIFKYPCCKREAKIKTLYKICGSYCPFCGVRYDEYR</sequence>
<evidence type="ECO:0000313" key="2">
    <source>
        <dbReference type="Proteomes" id="UP000595897"/>
    </source>
</evidence>
<organism evidence="1 2">
    <name type="scientific">Anaeromicropila herbilytica</name>
    <dbReference type="NCBI Taxonomy" id="2785025"/>
    <lineage>
        <taxon>Bacteria</taxon>
        <taxon>Bacillati</taxon>
        <taxon>Bacillota</taxon>
        <taxon>Clostridia</taxon>
        <taxon>Lachnospirales</taxon>
        <taxon>Lachnospiraceae</taxon>
        <taxon>Anaeromicropila</taxon>
    </lineage>
</organism>
<protein>
    <recommendedName>
        <fullName evidence="3">TFIIB-type zinc ribbon-containing protein</fullName>
    </recommendedName>
</protein>